<keyword evidence="1" id="KW-0812">Transmembrane</keyword>
<dbReference type="InterPro" id="IPR025407">
    <property type="entry name" value="DUF4133"/>
</dbReference>
<feature type="transmembrane region" description="Helical" evidence="1">
    <location>
        <begin position="25"/>
        <end position="44"/>
    </location>
</feature>
<protein>
    <recommendedName>
        <fullName evidence="4">DUF4133 domain-containing protein</fullName>
    </recommendedName>
</protein>
<evidence type="ECO:0008006" key="4">
    <source>
        <dbReference type="Google" id="ProtNLM"/>
    </source>
</evidence>
<dbReference type="EMBL" id="CDOL01000223">
    <property type="protein sequence ID" value="CEN53043.1"/>
    <property type="molecule type" value="Genomic_DNA"/>
</dbReference>
<dbReference type="OrthoDB" id="1048241at2"/>
<dbReference type="Pfam" id="PF13571">
    <property type="entry name" value="DUF4133"/>
    <property type="match status" value="1"/>
</dbReference>
<evidence type="ECO:0000256" key="1">
    <source>
        <dbReference type="SAM" id="Phobius"/>
    </source>
</evidence>
<dbReference type="AlphaFoldDB" id="A0A0B7ISV0"/>
<sequence>MEYPVYNVYKGLQKPLIFKGLKGRFIYIGAGCVISSLILCAILSTIFSFLYGGIALTIVLFGGLYLTSISQKKGLHRKDKRAGVFIVNKVFNR</sequence>
<keyword evidence="1" id="KW-1133">Transmembrane helix</keyword>
<dbReference type="Proteomes" id="UP000038200">
    <property type="component" value="Unassembled WGS sequence"/>
</dbReference>
<evidence type="ECO:0000313" key="2">
    <source>
        <dbReference type="EMBL" id="CEN53043.1"/>
    </source>
</evidence>
<reference evidence="2 3" key="1">
    <citation type="submission" date="2015-01" db="EMBL/GenBank/DDBJ databases">
        <authorList>
            <person name="Xiang T."/>
            <person name="Song Y."/>
            <person name="Huang L."/>
            <person name="Wang B."/>
            <person name="Wu P."/>
        </authorList>
    </citation>
    <scope>NUCLEOTIDE SEQUENCE [LARGE SCALE GENOMIC DNA]</scope>
    <source>
        <strain evidence="2 3">CcD93</strain>
    </source>
</reference>
<feature type="transmembrane region" description="Helical" evidence="1">
    <location>
        <begin position="50"/>
        <end position="68"/>
    </location>
</feature>
<name>A0A0B7ISV0_9FLAO</name>
<accession>A0A0B7ISV0</accession>
<proteinExistence type="predicted"/>
<evidence type="ECO:0000313" key="3">
    <source>
        <dbReference type="Proteomes" id="UP000038200"/>
    </source>
</evidence>
<dbReference type="RefSeq" id="WP_042007758.1">
    <property type="nucleotide sequence ID" value="NZ_CDOL01000223.1"/>
</dbReference>
<keyword evidence="1" id="KW-0472">Membrane</keyword>
<gene>
    <name evidence="2" type="ORF">CCAND93_350020</name>
</gene>
<organism evidence="2 3">
    <name type="scientific">Capnocytophaga canis</name>
    <dbReference type="NCBI Taxonomy" id="1848903"/>
    <lineage>
        <taxon>Bacteria</taxon>
        <taxon>Pseudomonadati</taxon>
        <taxon>Bacteroidota</taxon>
        <taxon>Flavobacteriia</taxon>
        <taxon>Flavobacteriales</taxon>
        <taxon>Flavobacteriaceae</taxon>
        <taxon>Capnocytophaga</taxon>
    </lineage>
</organism>